<accession>A0A0J7KJF8</accession>
<proteinExistence type="predicted"/>
<reference evidence="1 2" key="1">
    <citation type="submission" date="2015-04" db="EMBL/GenBank/DDBJ databases">
        <title>Lasius niger genome sequencing.</title>
        <authorList>
            <person name="Konorov E.A."/>
            <person name="Nikitin M.A."/>
            <person name="Kirill M.V."/>
            <person name="Chang P."/>
        </authorList>
    </citation>
    <scope>NUCLEOTIDE SEQUENCE [LARGE SCALE GENOMIC DNA]</scope>
    <source>
        <tissue evidence="1">Whole</tissue>
    </source>
</reference>
<dbReference type="GO" id="GO:0003964">
    <property type="term" value="F:RNA-directed DNA polymerase activity"/>
    <property type="evidence" value="ECO:0007669"/>
    <property type="project" value="UniProtKB-KW"/>
</dbReference>
<keyword evidence="1" id="KW-0808">Transferase</keyword>
<keyword evidence="1" id="KW-0548">Nucleotidyltransferase</keyword>
<dbReference type="Proteomes" id="UP000036403">
    <property type="component" value="Unassembled WGS sequence"/>
</dbReference>
<protein>
    <submittedName>
        <fullName evidence="1">Reverse transcriptase</fullName>
    </submittedName>
</protein>
<comment type="caution">
    <text evidence="1">The sequence shown here is derived from an EMBL/GenBank/DDBJ whole genome shotgun (WGS) entry which is preliminary data.</text>
</comment>
<dbReference type="PaxDb" id="67767-A0A0J7KJF8"/>
<dbReference type="PANTHER" id="PTHR19446">
    <property type="entry name" value="REVERSE TRANSCRIPTASES"/>
    <property type="match status" value="1"/>
</dbReference>
<dbReference type="AlphaFoldDB" id="A0A0J7KJF8"/>
<organism evidence="1 2">
    <name type="scientific">Lasius niger</name>
    <name type="common">Black garden ant</name>
    <dbReference type="NCBI Taxonomy" id="67767"/>
    <lineage>
        <taxon>Eukaryota</taxon>
        <taxon>Metazoa</taxon>
        <taxon>Ecdysozoa</taxon>
        <taxon>Arthropoda</taxon>
        <taxon>Hexapoda</taxon>
        <taxon>Insecta</taxon>
        <taxon>Pterygota</taxon>
        <taxon>Neoptera</taxon>
        <taxon>Endopterygota</taxon>
        <taxon>Hymenoptera</taxon>
        <taxon>Apocrita</taxon>
        <taxon>Aculeata</taxon>
        <taxon>Formicoidea</taxon>
        <taxon>Formicidae</taxon>
        <taxon>Formicinae</taxon>
        <taxon>Lasius</taxon>
        <taxon>Lasius</taxon>
    </lineage>
</organism>
<keyword evidence="2" id="KW-1185">Reference proteome</keyword>
<gene>
    <name evidence="1" type="ORF">RF55_9881</name>
</gene>
<evidence type="ECO:0000313" key="1">
    <source>
        <dbReference type="EMBL" id="KMQ90374.1"/>
    </source>
</evidence>
<dbReference type="EMBL" id="LBMM01006725">
    <property type="protein sequence ID" value="KMQ90374.1"/>
    <property type="molecule type" value="Genomic_DNA"/>
</dbReference>
<sequence length="263" mass="29958">MTIGHGRRAETTYFKRRPKYPRWNWKNIDLDKFRAALVWSCSVSLNEDGNEPVTPDQREKRVRLAMRNACDAATTKAGGRPAKTQAYWWSEEISQLRRTTIKRKRVWTHAKQRGRPADQELLDTIENDPWGLPYKLVLKKLRHSTPSLTETLDEGTVDSLIGSLFPNGADHDPSILWPDPMEWDASWDILAEEVSKAIKRKAANNTAPSPDGIKANILARVPCEMAPVILDLYNACLRTGTFPKEWKRAKLTLIPKGETSLDK</sequence>
<name>A0A0J7KJF8_LASNI</name>
<dbReference type="OrthoDB" id="7697131at2759"/>
<evidence type="ECO:0000313" key="2">
    <source>
        <dbReference type="Proteomes" id="UP000036403"/>
    </source>
</evidence>
<keyword evidence="1" id="KW-0695">RNA-directed DNA polymerase</keyword>